<protein>
    <submittedName>
        <fullName evidence="3">TlpA family protein disulfide reductase</fullName>
    </submittedName>
</protein>
<dbReference type="AlphaFoldDB" id="A0A9X1F7J9"/>
<proteinExistence type="predicted"/>
<dbReference type="EMBL" id="JAGSPD010000004">
    <property type="protein sequence ID" value="MBV7268815.1"/>
    <property type="molecule type" value="Genomic_DNA"/>
</dbReference>
<feature type="domain" description="Thioredoxin" evidence="2">
    <location>
        <begin position="260"/>
        <end position="401"/>
    </location>
</feature>
<evidence type="ECO:0000256" key="1">
    <source>
        <dbReference type="SAM" id="SignalP"/>
    </source>
</evidence>
<dbReference type="PROSITE" id="PS51352">
    <property type="entry name" value="THIOREDOXIN_2"/>
    <property type="match status" value="1"/>
</dbReference>
<dbReference type="PANTHER" id="PTHR42852:SF17">
    <property type="entry name" value="THIOREDOXIN-LIKE PROTEIN HI_1115"/>
    <property type="match status" value="1"/>
</dbReference>
<dbReference type="GO" id="GO:0016491">
    <property type="term" value="F:oxidoreductase activity"/>
    <property type="evidence" value="ECO:0007669"/>
    <property type="project" value="InterPro"/>
</dbReference>
<dbReference type="Pfam" id="PF08534">
    <property type="entry name" value="Redoxin"/>
    <property type="match status" value="1"/>
</dbReference>
<keyword evidence="4" id="KW-1185">Reference proteome</keyword>
<sequence>MKTTLLLILIFCSSLVLGQENILQASGKVCKNLSSIEYEISQKPEKGKYGFPTIKANITQQKADVKDIGFGKALIKVKGTIEEKGVSEPFSFSYDGSQFLFQRGESKVKRYTKPTRGIVMGLLQQYLFMLHIRPFSEETPYKPLSNIFHKFQHVGEDVINEKKYQIIKSVSGILMPTNKNGKSLQTKNKKPIQAVHIFWIDSESKLPIFYTDKFNHKTISIKKLNKNYQKSYFTLINKNTSVQERSYQETQQDISGENLLKVNSLAPKWSGVSQNGEKFSSEQLKEKVVLIDFWGTWCPPCIIAMPMIERLEQLYKNNKDVVIIGVSAGEKKPQAAENYFKNKGYSYIHIPNGDDIAEIFKIKSYPTMYIIDKSGIIVQSTSGFDSNDFEQSKIVINKHMK</sequence>
<keyword evidence="1" id="KW-0732">Signal</keyword>
<gene>
    <name evidence="3" type="ORF">KCG49_06415</name>
</gene>
<name>A0A9X1F7J9_9FLAO</name>
<feature type="chain" id="PRO_5040780574" evidence="1">
    <location>
        <begin position="19"/>
        <end position="401"/>
    </location>
</feature>
<dbReference type="InterPro" id="IPR050553">
    <property type="entry name" value="Thioredoxin_ResA/DsbE_sf"/>
</dbReference>
<evidence type="ECO:0000313" key="3">
    <source>
        <dbReference type="EMBL" id="MBV7268815.1"/>
    </source>
</evidence>
<dbReference type="Proteomes" id="UP001138894">
    <property type="component" value="Unassembled WGS sequence"/>
</dbReference>
<reference evidence="3" key="1">
    <citation type="submission" date="2021-04" db="EMBL/GenBank/DDBJ databases">
        <authorList>
            <person name="Pira H."/>
            <person name="Risdian C."/>
            <person name="Wink J."/>
        </authorList>
    </citation>
    <scope>NUCLEOTIDE SEQUENCE</scope>
    <source>
        <strain evidence="3">WHY3</strain>
    </source>
</reference>
<dbReference type="PANTHER" id="PTHR42852">
    <property type="entry name" value="THIOL:DISULFIDE INTERCHANGE PROTEIN DSBE"/>
    <property type="match status" value="1"/>
</dbReference>
<organism evidence="3 4">
    <name type="scientific">Winogradskyella luteola</name>
    <dbReference type="NCBI Taxonomy" id="2828330"/>
    <lineage>
        <taxon>Bacteria</taxon>
        <taxon>Pseudomonadati</taxon>
        <taxon>Bacteroidota</taxon>
        <taxon>Flavobacteriia</taxon>
        <taxon>Flavobacteriales</taxon>
        <taxon>Flavobacteriaceae</taxon>
        <taxon>Winogradskyella</taxon>
    </lineage>
</organism>
<dbReference type="InterPro" id="IPR013740">
    <property type="entry name" value="Redoxin"/>
</dbReference>
<evidence type="ECO:0000259" key="2">
    <source>
        <dbReference type="PROSITE" id="PS51352"/>
    </source>
</evidence>
<feature type="signal peptide" evidence="1">
    <location>
        <begin position="1"/>
        <end position="18"/>
    </location>
</feature>
<dbReference type="RefSeq" id="WP_218545361.1">
    <property type="nucleotide sequence ID" value="NZ_JAGSPD010000004.1"/>
</dbReference>
<dbReference type="InterPro" id="IPR013766">
    <property type="entry name" value="Thioredoxin_domain"/>
</dbReference>
<evidence type="ECO:0000313" key="4">
    <source>
        <dbReference type="Proteomes" id="UP001138894"/>
    </source>
</evidence>
<comment type="caution">
    <text evidence="3">The sequence shown here is derived from an EMBL/GenBank/DDBJ whole genome shotgun (WGS) entry which is preliminary data.</text>
</comment>
<dbReference type="CDD" id="cd02966">
    <property type="entry name" value="TlpA_like_family"/>
    <property type="match status" value="1"/>
</dbReference>
<accession>A0A9X1F7J9</accession>